<feature type="compositionally biased region" description="Basic residues" evidence="5">
    <location>
        <begin position="109"/>
        <end position="119"/>
    </location>
</feature>
<dbReference type="EMBL" id="CAMXCT020002826">
    <property type="protein sequence ID" value="CAL1154077.1"/>
    <property type="molecule type" value="Genomic_DNA"/>
</dbReference>
<organism evidence="7">
    <name type="scientific">Cladocopium goreaui</name>
    <dbReference type="NCBI Taxonomy" id="2562237"/>
    <lineage>
        <taxon>Eukaryota</taxon>
        <taxon>Sar</taxon>
        <taxon>Alveolata</taxon>
        <taxon>Dinophyceae</taxon>
        <taxon>Suessiales</taxon>
        <taxon>Symbiodiniaceae</taxon>
        <taxon>Cladocopium</taxon>
    </lineage>
</organism>
<evidence type="ECO:0000259" key="6">
    <source>
        <dbReference type="PROSITE" id="PS50893"/>
    </source>
</evidence>
<dbReference type="OrthoDB" id="2110130at2759"/>
<accession>A0A9P1G831</accession>
<feature type="region of interest" description="Disordered" evidence="5">
    <location>
        <begin position="93"/>
        <end position="129"/>
    </location>
</feature>
<feature type="coiled-coil region" evidence="4">
    <location>
        <begin position="301"/>
        <end position="329"/>
    </location>
</feature>
<comment type="caution">
    <text evidence="7">The sequence shown here is derived from an EMBL/GenBank/DDBJ whole genome shotgun (WGS) entry which is preliminary data.</text>
</comment>
<dbReference type="Proteomes" id="UP001152797">
    <property type="component" value="Unassembled WGS sequence"/>
</dbReference>
<dbReference type="InterPro" id="IPR017871">
    <property type="entry name" value="ABC_transporter-like_CS"/>
</dbReference>
<evidence type="ECO:0000256" key="3">
    <source>
        <dbReference type="ARBA" id="ARBA00022840"/>
    </source>
</evidence>
<keyword evidence="9" id="KW-1185">Reference proteome</keyword>
<evidence type="ECO:0000256" key="5">
    <source>
        <dbReference type="SAM" id="MobiDB-lite"/>
    </source>
</evidence>
<evidence type="ECO:0000313" key="7">
    <source>
        <dbReference type="EMBL" id="CAI4000702.1"/>
    </source>
</evidence>
<feature type="domain" description="ABC transporter" evidence="6">
    <location>
        <begin position="584"/>
        <end position="789"/>
    </location>
</feature>
<feature type="compositionally biased region" description="Basic and acidic residues" evidence="5">
    <location>
        <begin position="120"/>
        <end position="129"/>
    </location>
</feature>
<evidence type="ECO:0000256" key="4">
    <source>
        <dbReference type="SAM" id="Coils"/>
    </source>
</evidence>
<dbReference type="PROSITE" id="PS50893">
    <property type="entry name" value="ABC_TRANSPORTER_2"/>
    <property type="match status" value="2"/>
</dbReference>
<feature type="domain" description="ABC transporter" evidence="6">
    <location>
        <begin position="162"/>
        <end position="479"/>
    </location>
</feature>
<sequence length="789" mass="86859">MPDGAMLASLLRELAPNAEDSVISYLTTALADANSKEDVRECCEGWLEEAEADGGLERLCEALHLGSSKSAASAFAVLTPSLVTPLSLGYPSEELEAEPTEENGAGTKAKAKPRTKKKNKNDAKAETRTEVPLESLVEVKARVSRFHREAVEDEISSAVAEVDVHDLCISVAGRDLLKDAHLKLCPGQRYGFVGRNGSGKSTLFRSMASGRIPGYPANCVTLLVDQEDVGDERTAVETVVSAHKELQELLEEEISLALVHSGSAVDAVKALRKHEHLLAKRSLFKAAMYESKLSGLRGKAAREALLEAEAQEKKAAEALEAEVQAEEGTAAVQAKVVEILADIRDRLRILGADSMKGRAEVILKGLGFEEIDLQKPTRLLSGGWRMRVALAKALLAKPNVLLLDEPTNHLDWQAILWLEKYLVSEELNEVALVVVSHDRDFLDKVSTMTLRLFEMKLQVHSGNYSTFEDAHERDQQHRAELAQRQHDKQDKMEKQVKEMEQRGRKTNNENLLKAVASRRTKLGLDDKPWSFNRVGLERAGGHKFKFSYNTVGAAMEQLQVENKEQAVRLKLKAAGALGFEAALLQCRDVVVGYDKLAPLIKKFDLDIRAQSRIGILGVNGSGKTTLLRTLVGELACLSGEVYQQPRVVVGFFNQHQADDLPNDATPLESLCESHPNLKDHEVRAHLGSFGLGRLAVQPIKSLSGGERSRVALAAATLRAPHVLVLDEPTNHLDLQTVEALGEALKEFEGSVVVTSYDRRLLREVCQDFYSVKDKQLVKVTLESFVRSVR</sequence>
<dbReference type="PANTHER" id="PTHR19211:SF14">
    <property type="entry name" value="ATP-BINDING CASSETTE SUB-FAMILY F MEMBER 1"/>
    <property type="match status" value="1"/>
</dbReference>
<evidence type="ECO:0000256" key="2">
    <source>
        <dbReference type="ARBA" id="ARBA00022741"/>
    </source>
</evidence>
<keyword evidence="1" id="KW-0677">Repeat</keyword>
<evidence type="ECO:0000313" key="8">
    <source>
        <dbReference type="EMBL" id="CAL4788014.1"/>
    </source>
</evidence>
<keyword evidence="2" id="KW-0547">Nucleotide-binding</keyword>
<dbReference type="PROSITE" id="PS00211">
    <property type="entry name" value="ABC_TRANSPORTER_1"/>
    <property type="match status" value="2"/>
</dbReference>
<dbReference type="EMBL" id="CAMXCT030002826">
    <property type="protein sequence ID" value="CAL4788014.1"/>
    <property type="molecule type" value="Genomic_DNA"/>
</dbReference>
<dbReference type="PANTHER" id="PTHR19211">
    <property type="entry name" value="ATP-BINDING TRANSPORT PROTEIN-RELATED"/>
    <property type="match status" value="1"/>
</dbReference>
<proteinExistence type="predicted"/>
<dbReference type="InterPro" id="IPR027417">
    <property type="entry name" value="P-loop_NTPase"/>
</dbReference>
<dbReference type="InterPro" id="IPR003593">
    <property type="entry name" value="AAA+_ATPase"/>
</dbReference>
<keyword evidence="4" id="KW-0175">Coiled coil</keyword>
<dbReference type="CDD" id="cd03221">
    <property type="entry name" value="ABCF_EF-3"/>
    <property type="match status" value="1"/>
</dbReference>
<name>A0A9P1G831_9DINO</name>
<dbReference type="AlphaFoldDB" id="A0A9P1G831"/>
<reference evidence="7" key="1">
    <citation type="submission" date="2022-10" db="EMBL/GenBank/DDBJ databases">
        <authorList>
            <person name="Chen Y."/>
            <person name="Dougan E. K."/>
            <person name="Chan C."/>
            <person name="Rhodes N."/>
            <person name="Thang M."/>
        </authorList>
    </citation>
    <scope>NUCLEOTIDE SEQUENCE</scope>
</reference>
<evidence type="ECO:0000256" key="1">
    <source>
        <dbReference type="ARBA" id="ARBA00022737"/>
    </source>
</evidence>
<dbReference type="Pfam" id="PF00005">
    <property type="entry name" value="ABC_tran"/>
    <property type="match status" value="2"/>
</dbReference>
<protein>
    <submittedName>
        <fullName evidence="8">ABC transporter F family member 3</fullName>
    </submittedName>
</protein>
<dbReference type="Gene3D" id="3.40.50.300">
    <property type="entry name" value="P-loop containing nucleotide triphosphate hydrolases"/>
    <property type="match status" value="2"/>
</dbReference>
<dbReference type="SMART" id="SM00382">
    <property type="entry name" value="AAA"/>
    <property type="match status" value="2"/>
</dbReference>
<keyword evidence="3" id="KW-0067">ATP-binding</keyword>
<dbReference type="SUPFAM" id="SSF52540">
    <property type="entry name" value="P-loop containing nucleoside triphosphate hydrolases"/>
    <property type="match status" value="2"/>
</dbReference>
<feature type="region of interest" description="Disordered" evidence="5">
    <location>
        <begin position="471"/>
        <end position="492"/>
    </location>
</feature>
<reference evidence="8 9" key="2">
    <citation type="submission" date="2024-05" db="EMBL/GenBank/DDBJ databases">
        <authorList>
            <person name="Chen Y."/>
            <person name="Shah S."/>
            <person name="Dougan E. K."/>
            <person name="Thang M."/>
            <person name="Chan C."/>
        </authorList>
    </citation>
    <scope>NUCLEOTIDE SEQUENCE [LARGE SCALE GENOMIC DNA]</scope>
</reference>
<dbReference type="InterPro" id="IPR003439">
    <property type="entry name" value="ABC_transporter-like_ATP-bd"/>
</dbReference>
<dbReference type="InterPro" id="IPR050611">
    <property type="entry name" value="ABCF"/>
</dbReference>
<gene>
    <name evidence="7" type="ORF">C1SCF055_LOCUS26806</name>
</gene>
<evidence type="ECO:0000313" key="9">
    <source>
        <dbReference type="Proteomes" id="UP001152797"/>
    </source>
</evidence>
<dbReference type="FunFam" id="3.40.50.300:FF:000011">
    <property type="entry name" value="Putative ABC transporter ATP-binding component"/>
    <property type="match status" value="1"/>
</dbReference>
<dbReference type="GO" id="GO:0005524">
    <property type="term" value="F:ATP binding"/>
    <property type="evidence" value="ECO:0007669"/>
    <property type="project" value="UniProtKB-KW"/>
</dbReference>
<dbReference type="GO" id="GO:0016887">
    <property type="term" value="F:ATP hydrolysis activity"/>
    <property type="evidence" value="ECO:0007669"/>
    <property type="project" value="InterPro"/>
</dbReference>
<dbReference type="EMBL" id="CAMXCT010002826">
    <property type="protein sequence ID" value="CAI4000702.1"/>
    <property type="molecule type" value="Genomic_DNA"/>
</dbReference>